<feature type="compositionally biased region" description="Basic residues" evidence="1">
    <location>
        <begin position="125"/>
        <end position="136"/>
    </location>
</feature>
<dbReference type="EMBL" id="CAJOBJ010186704">
    <property type="protein sequence ID" value="CAF4938806.1"/>
    <property type="molecule type" value="Genomic_DNA"/>
</dbReference>
<dbReference type="AlphaFoldDB" id="A0A8S3CQH0"/>
<feature type="compositionally biased region" description="Low complexity" evidence="1">
    <location>
        <begin position="142"/>
        <end position="166"/>
    </location>
</feature>
<organism evidence="2 3">
    <name type="scientific">Rotaria magnacalcarata</name>
    <dbReference type="NCBI Taxonomy" id="392030"/>
    <lineage>
        <taxon>Eukaryota</taxon>
        <taxon>Metazoa</taxon>
        <taxon>Spiralia</taxon>
        <taxon>Gnathifera</taxon>
        <taxon>Rotifera</taxon>
        <taxon>Eurotatoria</taxon>
        <taxon>Bdelloidea</taxon>
        <taxon>Philodinida</taxon>
        <taxon>Philodinidae</taxon>
        <taxon>Rotaria</taxon>
    </lineage>
</organism>
<feature type="compositionally biased region" description="Low complexity" evidence="1">
    <location>
        <begin position="93"/>
        <end position="107"/>
    </location>
</feature>
<comment type="caution">
    <text evidence="2">The sequence shown here is derived from an EMBL/GenBank/DDBJ whole genome shotgun (WGS) entry which is preliminary data.</text>
</comment>
<evidence type="ECO:0000256" key="1">
    <source>
        <dbReference type="SAM" id="MobiDB-lite"/>
    </source>
</evidence>
<feature type="compositionally biased region" description="Polar residues" evidence="1">
    <location>
        <begin position="18"/>
        <end position="31"/>
    </location>
</feature>
<protein>
    <submittedName>
        <fullName evidence="2">Uncharacterized protein</fullName>
    </submittedName>
</protein>
<feature type="compositionally biased region" description="Low complexity" evidence="1">
    <location>
        <begin position="178"/>
        <end position="189"/>
    </location>
</feature>
<feature type="region of interest" description="Disordered" evidence="1">
    <location>
        <begin position="87"/>
        <end position="189"/>
    </location>
</feature>
<evidence type="ECO:0000313" key="2">
    <source>
        <dbReference type="EMBL" id="CAF4938806.1"/>
    </source>
</evidence>
<evidence type="ECO:0000313" key="3">
    <source>
        <dbReference type="Proteomes" id="UP000681720"/>
    </source>
</evidence>
<gene>
    <name evidence="2" type="ORF">GIL414_LOCUS53705</name>
</gene>
<proteinExistence type="predicted"/>
<sequence>MRSTLQRNRAQSEDRFRSSTLSLNNATGDTTSSSSSHSCLPSYAAHTSSSMSKLREGITSSMPPSAPIFVPPSSSLVMNAQTRRVPSVVSLDTRPMSSSKSMTKSRSTQNLILPTTTTQQSKMTTFRRVKISRITRRPPNLPTASTIQSSSSSSASSNTSSPTKSNQTKENHETKQYLHPSSSSLSDSVLPLRELDNTTNDLMPRWAQDCFYRTVVLGLKPLLLQDIASSPNKPTKRSTSTCSIDSSDSLETTNDLQACTLNDNNTPKEIRVRRSISIPDYRQIKQENKILPSSSDATMNDTKQNDSVLNDDRMPVINHLVGDLHKRLNELENLYSSVTQSSNTRDVMLKQYIEQIYTDLHERIATNHQQHQQDEECSTNTTVVVVTD</sequence>
<feature type="compositionally biased region" description="Basic and acidic residues" evidence="1">
    <location>
        <begin position="167"/>
        <end position="176"/>
    </location>
</feature>
<accession>A0A8S3CQH0</accession>
<reference evidence="2" key="1">
    <citation type="submission" date="2021-02" db="EMBL/GenBank/DDBJ databases">
        <authorList>
            <person name="Nowell W R."/>
        </authorList>
    </citation>
    <scope>NUCLEOTIDE SEQUENCE</scope>
</reference>
<feature type="compositionally biased region" description="Low complexity" evidence="1">
    <location>
        <begin position="115"/>
        <end position="124"/>
    </location>
</feature>
<dbReference type="Proteomes" id="UP000681720">
    <property type="component" value="Unassembled WGS sequence"/>
</dbReference>
<feature type="region of interest" description="Disordered" evidence="1">
    <location>
        <begin position="1"/>
        <end position="43"/>
    </location>
</feature>
<name>A0A8S3CQH0_9BILA</name>